<evidence type="ECO:0000313" key="13">
    <source>
        <dbReference type="Proteomes" id="UP000703315"/>
    </source>
</evidence>
<evidence type="ECO:0000256" key="10">
    <source>
        <dbReference type="ARBA" id="ARBA00031323"/>
    </source>
</evidence>
<evidence type="ECO:0000256" key="7">
    <source>
        <dbReference type="ARBA" id="ARBA00022679"/>
    </source>
</evidence>
<evidence type="ECO:0000256" key="4">
    <source>
        <dbReference type="ARBA" id="ARBA00013346"/>
    </source>
</evidence>
<dbReference type="Pfam" id="PF01135">
    <property type="entry name" value="PCMT"/>
    <property type="match status" value="1"/>
</dbReference>
<dbReference type="PANTHER" id="PTHR11579">
    <property type="entry name" value="PROTEIN-L-ISOASPARTATE O-METHYLTRANSFERASE"/>
    <property type="match status" value="1"/>
</dbReference>
<evidence type="ECO:0000256" key="5">
    <source>
        <dbReference type="ARBA" id="ARBA00022490"/>
    </source>
</evidence>
<dbReference type="InterPro" id="IPR029063">
    <property type="entry name" value="SAM-dependent_MTases_sf"/>
</dbReference>
<keyword evidence="7" id="KW-0808">Transferase</keyword>
<protein>
    <recommendedName>
        <fullName evidence="4">Protein-L-isoaspartate O-methyltransferase</fullName>
        <ecNumber evidence="3">2.1.1.77</ecNumber>
    </recommendedName>
    <alternativeName>
        <fullName evidence="11">L-isoaspartyl protein carboxyl methyltransferase</fullName>
    </alternativeName>
    <alternativeName>
        <fullName evidence="9">Protein L-isoaspartyl methyltransferase</fullName>
    </alternativeName>
    <alternativeName>
        <fullName evidence="10">Protein-beta-aspartate methyltransferase</fullName>
    </alternativeName>
</protein>
<dbReference type="RefSeq" id="WP_303904862.1">
    <property type="nucleotide sequence ID" value="NZ_DYXC01000072.1"/>
</dbReference>
<comment type="similarity">
    <text evidence="2">Belongs to the methyltransferase superfamily. L-isoaspartyl/D-aspartyl protein methyltransferase family.</text>
</comment>
<dbReference type="PANTHER" id="PTHR11579:SF0">
    <property type="entry name" value="PROTEIN-L-ISOASPARTATE(D-ASPARTATE) O-METHYLTRANSFERASE"/>
    <property type="match status" value="1"/>
</dbReference>
<dbReference type="EC" id="2.1.1.77" evidence="3"/>
<reference evidence="12" key="2">
    <citation type="submission" date="2021-09" db="EMBL/GenBank/DDBJ databases">
        <authorList>
            <person name="Gilroy R."/>
        </authorList>
    </citation>
    <scope>NUCLEOTIDE SEQUENCE</scope>
    <source>
        <strain evidence="12">ChiHjej13B12-14962</strain>
    </source>
</reference>
<dbReference type="GO" id="GO:0004719">
    <property type="term" value="F:protein-L-isoaspartate (D-aspartate) O-methyltransferase activity"/>
    <property type="evidence" value="ECO:0007669"/>
    <property type="project" value="UniProtKB-EC"/>
</dbReference>
<keyword evidence="6" id="KW-0489">Methyltransferase</keyword>
<dbReference type="CDD" id="cd02440">
    <property type="entry name" value="AdoMet_MTases"/>
    <property type="match status" value="1"/>
</dbReference>
<evidence type="ECO:0000256" key="11">
    <source>
        <dbReference type="ARBA" id="ARBA00031350"/>
    </source>
</evidence>
<reference evidence="12" key="1">
    <citation type="journal article" date="2021" name="PeerJ">
        <title>Extensive microbial diversity within the chicken gut microbiome revealed by metagenomics and culture.</title>
        <authorList>
            <person name="Gilroy R."/>
            <person name="Ravi A."/>
            <person name="Getino M."/>
            <person name="Pursley I."/>
            <person name="Horton D.L."/>
            <person name="Alikhan N.F."/>
            <person name="Baker D."/>
            <person name="Gharbi K."/>
            <person name="Hall N."/>
            <person name="Watson M."/>
            <person name="Adriaenssens E.M."/>
            <person name="Foster-Nyarko E."/>
            <person name="Jarju S."/>
            <person name="Secka A."/>
            <person name="Antonio M."/>
            <person name="Oren A."/>
            <person name="Chaudhuri R.R."/>
            <person name="La Ragione R."/>
            <person name="Hildebrand F."/>
            <person name="Pallen M.J."/>
        </authorList>
    </citation>
    <scope>NUCLEOTIDE SEQUENCE</scope>
    <source>
        <strain evidence="12">ChiHjej13B12-14962</strain>
    </source>
</reference>
<name>A0A921FM07_9MICC</name>
<dbReference type="Proteomes" id="UP000703315">
    <property type="component" value="Unassembled WGS sequence"/>
</dbReference>
<comment type="caution">
    <text evidence="12">The sequence shown here is derived from an EMBL/GenBank/DDBJ whole genome shotgun (WGS) entry which is preliminary data.</text>
</comment>
<evidence type="ECO:0000256" key="8">
    <source>
        <dbReference type="ARBA" id="ARBA00022691"/>
    </source>
</evidence>
<proteinExistence type="inferred from homology"/>
<dbReference type="EMBL" id="DYXC01000072">
    <property type="protein sequence ID" value="HJF14524.1"/>
    <property type="molecule type" value="Genomic_DNA"/>
</dbReference>
<evidence type="ECO:0000256" key="3">
    <source>
        <dbReference type="ARBA" id="ARBA00011890"/>
    </source>
</evidence>
<accession>A0A921FM07</accession>
<keyword evidence="5" id="KW-0963">Cytoplasm</keyword>
<dbReference type="GO" id="GO:0005737">
    <property type="term" value="C:cytoplasm"/>
    <property type="evidence" value="ECO:0007669"/>
    <property type="project" value="UniProtKB-SubCell"/>
</dbReference>
<evidence type="ECO:0000256" key="2">
    <source>
        <dbReference type="ARBA" id="ARBA00005369"/>
    </source>
</evidence>
<evidence type="ECO:0000313" key="12">
    <source>
        <dbReference type="EMBL" id="HJF14524.1"/>
    </source>
</evidence>
<organism evidence="12 13">
    <name type="scientific">Enteractinococcus helveticum</name>
    <dbReference type="NCBI Taxonomy" id="1837282"/>
    <lineage>
        <taxon>Bacteria</taxon>
        <taxon>Bacillati</taxon>
        <taxon>Actinomycetota</taxon>
        <taxon>Actinomycetes</taxon>
        <taxon>Micrococcales</taxon>
        <taxon>Micrococcaceae</taxon>
    </lineage>
</organism>
<dbReference type="InterPro" id="IPR000682">
    <property type="entry name" value="PCMT"/>
</dbReference>
<dbReference type="SUPFAM" id="SSF53335">
    <property type="entry name" value="S-adenosyl-L-methionine-dependent methyltransferases"/>
    <property type="match status" value="1"/>
</dbReference>
<sequence length="207" mass="22752">MRRNYWESIVAARAPGPGDDAVQAAMRRRRRRDFLPKHQRKFAGYNRPIHIGYDQTNSQPSTVADMLWLLDVHPGHKVLDIGAGSGWTTAILGDLVTKTGSVLGLEIIPELANTAAAALEQHNLPWCRIETATHGVLGAPSEAPFDRILVSAEAAHLPHALVEQLTDDGIMVITVAGYMLRVVRHGPDPNDAEITRHGAYRFVDLMT</sequence>
<dbReference type="Gene3D" id="3.40.50.150">
    <property type="entry name" value="Vaccinia Virus protein VP39"/>
    <property type="match status" value="1"/>
</dbReference>
<comment type="subcellular location">
    <subcellularLocation>
        <location evidence="1">Cytoplasm</location>
    </subcellularLocation>
</comment>
<dbReference type="GO" id="GO:0032259">
    <property type="term" value="P:methylation"/>
    <property type="evidence" value="ECO:0007669"/>
    <property type="project" value="UniProtKB-KW"/>
</dbReference>
<dbReference type="AlphaFoldDB" id="A0A921FM07"/>
<evidence type="ECO:0000256" key="9">
    <source>
        <dbReference type="ARBA" id="ARBA00030757"/>
    </source>
</evidence>
<keyword evidence="8" id="KW-0949">S-adenosyl-L-methionine</keyword>
<evidence type="ECO:0000256" key="1">
    <source>
        <dbReference type="ARBA" id="ARBA00004496"/>
    </source>
</evidence>
<gene>
    <name evidence="12" type="ORF">K8V32_06910</name>
</gene>
<evidence type="ECO:0000256" key="6">
    <source>
        <dbReference type="ARBA" id="ARBA00022603"/>
    </source>
</evidence>